<dbReference type="AlphaFoldDB" id="A0AA37PDI1"/>
<evidence type="ECO:0000313" key="3">
    <source>
        <dbReference type="Proteomes" id="UP001055115"/>
    </source>
</evidence>
<dbReference type="EMBL" id="BQXU01000035">
    <property type="protein sequence ID" value="GKT50286.1"/>
    <property type="molecule type" value="Genomic_DNA"/>
</dbReference>
<keyword evidence="1" id="KW-1133">Transmembrane helix</keyword>
<accession>A0AA37PDI1</accession>
<evidence type="ECO:0000256" key="1">
    <source>
        <dbReference type="SAM" id="Phobius"/>
    </source>
</evidence>
<evidence type="ECO:0000313" key="2">
    <source>
        <dbReference type="EMBL" id="GKT50286.1"/>
    </source>
</evidence>
<keyword evidence="1" id="KW-0472">Membrane</keyword>
<feature type="transmembrane region" description="Helical" evidence="1">
    <location>
        <begin position="62"/>
        <end position="84"/>
    </location>
</feature>
<dbReference type="RefSeq" id="XP_049132636.1">
    <property type="nucleotide sequence ID" value="XM_049276679.1"/>
</dbReference>
<gene>
    <name evidence="2" type="ORF">ColSpa_10467</name>
</gene>
<protein>
    <submittedName>
        <fullName evidence="2">Uncharacterized protein</fullName>
    </submittedName>
</protein>
<dbReference type="GeneID" id="73331269"/>
<reference evidence="2 3" key="1">
    <citation type="submission" date="2022-03" db="EMBL/GenBank/DDBJ databases">
        <title>Genome data of Colletotrichum spp.</title>
        <authorList>
            <person name="Utami Y.D."/>
            <person name="Hiruma K."/>
        </authorList>
    </citation>
    <scope>NUCLEOTIDE SEQUENCE [LARGE SCALE GENOMIC DNA]</scope>
    <source>
        <strain evidence="2 3">MAFF 239500</strain>
    </source>
</reference>
<keyword evidence="3" id="KW-1185">Reference proteome</keyword>
<keyword evidence="1" id="KW-0812">Transmembrane</keyword>
<sequence length="243" mass="26915">MFVFLAEPALISEETLAKRPGVRPCLVQYLLDDGEHELGSQLTEGLLRLEFNGELLLLSKTLVFILLVVGVIIIHGLFVFGRLVENLLCPLGKAPLNTVVNGDELRQELGLELMCKPRELLVVGVSARLFRPVTQGTEEDVNIAKSTSGENANFVNYSSRRQSLDQTRVVLFAQDGDSVHNGVRDFGFALDELLKAPHLPHEVELNALDCKGRDLIFQVINFAGFIESAPTDNVDQDIDRGRH</sequence>
<comment type="caution">
    <text evidence="2">The sequence shown here is derived from an EMBL/GenBank/DDBJ whole genome shotgun (WGS) entry which is preliminary data.</text>
</comment>
<name>A0AA37PDI1_9PEZI</name>
<proteinExistence type="predicted"/>
<organism evidence="2 3">
    <name type="scientific">Colletotrichum spaethianum</name>
    <dbReference type="NCBI Taxonomy" id="700344"/>
    <lineage>
        <taxon>Eukaryota</taxon>
        <taxon>Fungi</taxon>
        <taxon>Dikarya</taxon>
        <taxon>Ascomycota</taxon>
        <taxon>Pezizomycotina</taxon>
        <taxon>Sordariomycetes</taxon>
        <taxon>Hypocreomycetidae</taxon>
        <taxon>Glomerellales</taxon>
        <taxon>Glomerellaceae</taxon>
        <taxon>Colletotrichum</taxon>
        <taxon>Colletotrichum spaethianum species complex</taxon>
    </lineage>
</organism>
<dbReference type="Proteomes" id="UP001055115">
    <property type="component" value="Unassembled WGS sequence"/>
</dbReference>